<sequence>MWPAVLMSVAAAHNDMMRGCGWTAVPRASSMSPRIFNRYKDDGLEALTDRSRWS</sequence>
<keyword evidence="2" id="KW-1185">Reference proteome</keyword>
<name>A0ABN8K8U4_9HYPH</name>
<accession>A0ABN8K8U4</accession>
<organism evidence="1 2">
    <name type="scientific">Mesorhizobium escarrei</name>
    <dbReference type="NCBI Taxonomy" id="666018"/>
    <lineage>
        <taxon>Bacteria</taxon>
        <taxon>Pseudomonadati</taxon>
        <taxon>Pseudomonadota</taxon>
        <taxon>Alphaproteobacteria</taxon>
        <taxon>Hyphomicrobiales</taxon>
        <taxon>Phyllobacteriaceae</taxon>
        <taxon>Mesorhizobium</taxon>
    </lineage>
</organism>
<evidence type="ECO:0000313" key="2">
    <source>
        <dbReference type="Proteomes" id="UP001153050"/>
    </source>
</evidence>
<evidence type="ECO:0000313" key="1">
    <source>
        <dbReference type="EMBL" id="CAH2406689.1"/>
    </source>
</evidence>
<reference evidence="1 2" key="1">
    <citation type="submission" date="2022-03" db="EMBL/GenBank/DDBJ databases">
        <authorList>
            <person name="Brunel B."/>
        </authorList>
    </citation>
    <scope>NUCLEOTIDE SEQUENCE [LARGE SCALE GENOMIC DNA]</scope>
    <source>
        <strain evidence="1">STM5069sample</strain>
    </source>
</reference>
<proteinExistence type="predicted"/>
<gene>
    <name evidence="1" type="ORF">MES5069_530071</name>
</gene>
<evidence type="ECO:0008006" key="3">
    <source>
        <dbReference type="Google" id="ProtNLM"/>
    </source>
</evidence>
<protein>
    <recommendedName>
        <fullName evidence="3">Transposase</fullName>
    </recommendedName>
</protein>
<dbReference type="EMBL" id="CAKXZT010000150">
    <property type="protein sequence ID" value="CAH2406689.1"/>
    <property type="molecule type" value="Genomic_DNA"/>
</dbReference>
<dbReference type="Proteomes" id="UP001153050">
    <property type="component" value="Unassembled WGS sequence"/>
</dbReference>
<comment type="caution">
    <text evidence="1">The sequence shown here is derived from an EMBL/GenBank/DDBJ whole genome shotgun (WGS) entry which is preliminary data.</text>
</comment>